<comment type="caution">
    <text evidence="1">The sequence shown here is derived from an EMBL/GenBank/DDBJ whole genome shotgun (WGS) entry which is preliminary data.</text>
</comment>
<evidence type="ECO:0000313" key="2">
    <source>
        <dbReference type="Proteomes" id="UP001642405"/>
    </source>
</evidence>
<protein>
    <submittedName>
        <fullName evidence="1">Uncharacterized protein</fullName>
    </submittedName>
</protein>
<sequence>MRPNERPYEFPTLVIDLDSEGNPDVRPYDEAVDGEAETAKWADAHASIDALAERLGDFEVEVEEAKARMLATAAQPTAWRVLDRDIWSAVLRGPQEYEEPVVPQDPGNEASVMANVLHRNGISPRQTFQQIPLLLHREEAARAKTPVLSGEQLAAAIKGCQNQSLIEVRRVLALAVQTSGGRAAIRENSDAIANLLGSHLQWGLTAPPTSTESIGVETAREVSEMLLNLSFTQTLKTGEITDRFRPQTASLWAAGLWAAALAGETAAMRRFLQLALGNGSPADVREFLGAWTPQPTPAQGEQGPRKSAAELALEALLVRLRSSPVSFAGQRAELLTLLTGTTRDMGPMHRKLSFLTVLAHQPPADEWSVSSSGKPVLSQEASLGILSPETVAFGKLFTAVLAELGAVMGMWEQLRHQELVKNERGAISDYISTDTLVTAVVRHAAMSPLITKQTEAGKAMTPSSARGCLYDMRNIILFEQSLRPTRSWSVFTSLRPTVDPAKAMETEKRALLLDAWGLDEAFRADVVGAFTLESPEDFDAAIEGLLMERCTKMDKEAAGDS</sequence>
<gene>
    <name evidence="1" type="ORF">SCUCBS95973_007631</name>
</gene>
<proteinExistence type="predicted"/>
<accession>A0ABP0CF77</accession>
<reference evidence="1 2" key="1">
    <citation type="submission" date="2024-01" db="EMBL/GenBank/DDBJ databases">
        <authorList>
            <person name="Allen C."/>
            <person name="Tagirdzhanova G."/>
        </authorList>
    </citation>
    <scope>NUCLEOTIDE SEQUENCE [LARGE SCALE GENOMIC DNA]</scope>
</reference>
<dbReference type="EMBL" id="CAWUHB010000054">
    <property type="protein sequence ID" value="CAK7230603.1"/>
    <property type="molecule type" value="Genomic_DNA"/>
</dbReference>
<name>A0ABP0CF77_9PEZI</name>
<organism evidence="1 2">
    <name type="scientific">Sporothrix curviconia</name>
    <dbReference type="NCBI Taxonomy" id="1260050"/>
    <lineage>
        <taxon>Eukaryota</taxon>
        <taxon>Fungi</taxon>
        <taxon>Dikarya</taxon>
        <taxon>Ascomycota</taxon>
        <taxon>Pezizomycotina</taxon>
        <taxon>Sordariomycetes</taxon>
        <taxon>Sordariomycetidae</taxon>
        <taxon>Ophiostomatales</taxon>
        <taxon>Ophiostomataceae</taxon>
        <taxon>Sporothrix</taxon>
    </lineage>
</organism>
<dbReference type="Proteomes" id="UP001642405">
    <property type="component" value="Unassembled WGS sequence"/>
</dbReference>
<evidence type="ECO:0000313" key="1">
    <source>
        <dbReference type="EMBL" id="CAK7230603.1"/>
    </source>
</evidence>
<keyword evidence="2" id="KW-1185">Reference proteome</keyword>